<feature type="transmembrane region" description="Helical" evidence="1">
    <location>
        <begin position="6"/>
        <end position="28"/>
    </location>
</feature>
<keyword evidence="3" id="KW-1185">Reference proteome</keyword>
<organism evidence="2 3">
    <name type="scientific">Actinomyces denticolens</name>
    <dbReference type="NCBI Taxonomy" id="52767"/>
    <lineage>
        <taxon>Bacteria</taxon>
        <taxon>Bacillati</taxon>
        <taxon>Actinomycetota</taxon>
        <taxon>Actinomycetes</taxon>
        <taxon>Actinomycetales</taxon>
        <taxon>Actinomycetaceae</taxon>
        <taxon>Actinomyces</taxon>
    </lineage>
</organism>
<feature type="transmembrane region" description="Helical" evidence="1">
    <location>
        <begin position="268"/>
        <end position="286"/>
    </location>
</feature>
<evidence type="ECO:0000313" key="3">
    <source>
        <dbReference type="Proteomes" id="UP000184390"/>
    </source>
</evidence>
<dbReference type="Pfam" id="PF04976">
    <property type="entry name" value="DmsC"/>
    <property type="match status" value="1"/>
</dbReference>
<feature type="transmembrane region" description="Helical" evidence="1">
    <location>
        <begin position="90"/>
        <end position="109"/>
    </location>
</feature>
<comment type="caution">
    <text evidence="2">The sequence shown here is derived from an EMBL/GenBank/DDBJ whole genome shotgun (WGS) entry which is preliminary data.</text>
</comment>
<keyword evidence="1" id="KW-1133">Transmembrane helix</keyword>
<sequence length="340" mass="36708">MNAAELPMILFTVLAQMSVGAFLTLVLIQSYGAVRRIPAASIDRVTHAAAFAVGPLLVLGFLAAFFHLNDPFHALSTFRHVGTSWLSREIAFGVLYGALGLLTTAMEWFSWGPRRARQALAVLTALSGAGLVIAMTCVYYSVRTIPAWHTPATWMLFVGSTLLTGPLAVGVALLFSWTRQRVREKWGARTAWSRFLERLQVTREEPMDADCSGLIARSIQLTAAIASVAGALLLVAYPFYLMRLAGAGSGEEEAADHVLAGLSEGPVLGVRLVLLAAVVVLIRLVAHQRAKESSQPSRVLVWVMIVACIMAVVTELMGRAIHYEGLFHVGINTLQTGLGQ</sequence>
<evidence type="ECO:0000313" key="2">
    <source>
        <dbReference type="EMBL" id="SHI93430.1"/>
    </source>
</evidence>
<keyword evidence="1" id="KW-0812">Transmembrane</keyword>
<dbReference type="EMBL" id="FQYL01000007">
    <property type="protein sequence ID" value="SHI93430.1"/>
    <property type="molecule type" value="Genomic_DNA"/>
</dbReference>
<dbReference type="PANTHER" id="PTHR38095">
    <property type="entry name" value="ANAEROBIC DIMETHYL SULFOXIDE REDUCTASE CHAIN YNFH"/>
    <property type="match status" value="1"/>
</dbReference>
<feature type="transmembrane region" description="Helical" evidence="1">
    <location>
        <begin position="221"/>
        <end position="240"/>
    </location>
</feature>
<proteinExistence type="predicted"/>
<feature type="transmembrane region" description="Helical" evidence="1">
    <location>
        <begin position="298"/>
        <end position="317"/>
    </location>
</feature>
<keyword evidence="1" id="KW-0472">Membrane</keyword>
<dbReference type="PANTHER" id="PTHR38095:SF2">
    <property type="entry name" value="ANAEROBIC DIMETHYL SULFOXIDE REDUCTASE CHAIN C"/>
    <property type="match status" value="1"/>
</dbReference>
<protein>
    <submittedName>
        <fullName evidence="2">Anaerobic dimethyl sulfoxide reductase subunit C (DMSO reductase anchor subunit)</fullName>
    </submittedName>
</protein>
<feature type="transmembrane region" description="Helical" evidence="1">
    <location>
        <begin position="154"/>
        <end position="175"/>
    </location>
</feature>
<dbReference type="Proteomes" id="UP000184390">
    <property type="component" value="Unassembled WGS sequence"/>
</dbReference>
<feature type="transmembrane region" description="Helical" evidence="1">
    <location>
        <begin position="121"/>
        <end position="142"/>
    </location>
</feature>
<reference evidence="2 3" key="1">
    <citation type="submission" date="2016-11" db="EMBL/GenBank/DDBJ databases">
        <authorList>
            <person name="Varghese N."/>
            <person name="Submissions S."/>
        </authorList>
    </citation>
    <scope>NUCLEOTIDE SEQUENCE [LARGE SCALE GENOMIC DNA]</scope>
    <source>
        <strain evidence="2 3">PA</strain>
    </source>
</reference>
<evidence type="ECO:0000256" key="1">
    <source>
        <dbReference type="SAM" id="Phobius"/>
    </source>
</evidence>
<dbReference type="RefSeq" id="WP_073453025.1">
    <property type="nucleotide sequence ID" value="NZ_FQYL01000007.1"/>
</dbReference>
<gene>
    <name evidence="2" type="ORF">SAMN05216246_10790</name>
</gene>
<feature type="transmembrane region" description="Helical" evidence="1">
    <location>
        <begin position="48"/>
        <end position="68"/>
    </location>
</feature>
<accession>A0ABY1IBE2</accession>
<dbReference type="InterPro" id="IPR007059">
    <property type="entry name" value="DmsC"/>
</dbReference>
<name>A0ABY1IBE2_9ACTO</name>